<dbReference type="STRING" id="283737.SAMN05660453_0699"/>
<proteinExistence type="inferred from homology"/>
<keyword evidence="8" id="KW-1185">Reference proteome</keyword>
<feature type="region of interest" description="Disordered" evidence="6">
    <location>
        <begin position="18"/>
        <end position="51"/>
    </location>
</feature>
<sequence length="148" mass="16517">MAFDKIKTLFSGDDDYYEEEYEETAQEQEKPAPAKTNKQMTPVKKQSKNTINAAETSDAIARIALFEPKVYADSRAIASQVIEGDAVIVNFSQLEEDPARRILDYIGGAVYAVDGSMERIGEKIFLLTPSTYEVAGSMSENLDNQTRY</sequence>
<dbReference type="GO" id="GO:0043093">
    <property type="term" value="P:FtsZ-dependent cytokinesis"/>
    <property type="evidence" value="ECO:0007669"/>
    <property type="project" value="UniProtKB-UniRule"/>
</dbReference>
<dbReference type="RefSeq" id="WP_091502109.1">
    <property type="nucleotide sequence ID" value="NZ_FOLI01000002.1"/>
</dbReference>
<dbReference type="GO" id="GO:0000917">
    <property type="term" value="P:division septum assembly"/>
    <property type="evidence" value="ECO:0007669"/>
    <property type="project" value="UniProtKB-KW"/>
</dbReference>
<comment type="subunit">
    <text evidence="5">Homodimer. Interacts with FtsZ.</text>
</comment>
<dbReference type="Pfam" id="PF04472">
    <property type="entry name" value="SepF"/>
    <property type="match status" value="1"/>
</dbReference>
<dbReference type="Gene3D" id="3.30.110.150">
    <property type="entry name" value="SepF-like protein"/>
    <property type="match status" value="1"/>
</dbReference>
<comment type="function">
    <text evidence="4 5">Cell division protein that is part of the divisome complex and is recruited early to the Z-ring. Probably stimulates Z-ring formation, perhaps through the cross-linking of FtsZ protofilaments. Its function overlaps with FtsA.</text>
</comment>
<dbReference type="InterPro" id="IPR038594">
    <property type="entry name" value="SepF-like_sf"/>
</dbReference>
<keyword evidence="5" id="KW-0963">Cytoplasm</keyword>
<comment type="similarity">
    <text evidence="5">Belongs to the SepF family.</text>
</comment>
<evidence type="ECO:0000256" key="1">
    <source>
        <dbReference type="ARBA" id="ARBA00022618"/>
    </source>
</evidence>
<accession>A0A1I1F6R0</accession>
<dbReference type="PANTHER" id="PTHR35798">
    <property type="entry name" value="CELL DIVISION PROTEIN SEPF"/>
    <property type="match status" value="1"/>
</dbReference>
<keyword evidence="3 5" id="KW-0131">Cell cycle</keyword>
<evidence type="ECO:0000256" key="3">
    <source>
        <dbReference type="ARBA" id="ARBA00023306"/>
    </source>
</evidence>
<dbReference type="Proteomes" id="UP000199376">
    <property type="component" value="Unassembled WGS sequence"/>
</dbReference>
<evidence type="ECO:0000256" key="4">
    <source>
        <dbReference type="ARBA" id="ARBA00044936"/>
    </source>
</evidence>
<name>A0A1I1F6R0_9LACO</name>
<evidence type="ECO:0000256" key="2">
    <source>
        <dbReference type="ARBA" id="ARBA00023210"/>
    </source>
</evidence>
<dbReference type="AlphaFoldDB" id="A0A1I1F6R0"/>
<dbReference type="HAMAP" id="MF_01197">
    <property type="entry name" value="SepF"/>
    <property type="match status" value="1"/>
</dbReference>
<dbReference type="InterPro" id="IPR007561">
    <property type="entry name" value="Cell_div_SepF/SepF-rel"/>
</dbReference>
<evidence type="ECO:0000256" key="5">
    <source>
        <dbReference type="HAMAP-Rule" id="MF_01197"/>
    </source>
</evidence>
<evidence type="ECO:0000313" key="8">
    <source>
        <dbReference type="Proteomes" id="UP000199376"/>
    </source>
</evidence>
<organism evidence="7 8">
    <name type="scientific">Fructobacillus durionis</name>
    <dbReference type="NCBI Taxonomy" id="283737"/>
    <lineage>
        <taxon>Bacteria</taxon>
        <taxon>Bacillati</taxon>
        <taxon>Bacillota</taxon>
        <taxon>Bacilli</taxon>
        <taxon>Lactobacillales</taxon>
        <taxon>Lactobacillaceae</taxon>
        <taxon>Fructobacillus</taxon>
    </lineage>
</organism>
<dbReference type="GO" id="GO:0005737">
    <property type="term" value="C:cytoplasm"/>
    <property type="evidence" value="ECO:0007669"/>
    <property type="project" value="UniProtKB-SubCell"/>
</dbReference>
<dbReference type="OrthoDB" id="9815206at2"/>
<reference evidence="7 8" key="1">
    <citation type="submission" date="2016-10" db="EMBL/GenBank/DDBJ databases">
        <authorList>
            <person name="de Groot N.N."/>
        </authorList>
    </citation>
    <scope>NUCLEOTIDE SEQUENCE [LARGE SCALE GENOMIC DNA]</scope>
    <source>
        <strain evidence="7 8">DSM 19113</strain>
    </source>
</reference>
<evidence type="ECO:0000313" key="7">
    <source>
        <dbReference type="EMBL" id="SFB95169.1"/>
    </source>
</evidence>
<gene>
    <name evidence="5" type="primary">sepF</name>
    <name evidence="7" type="ORF">SAMN05660453_0699</name>
</gene>
<dbReference type="PANTHER" id="PTHR35798:SF1">
    <property type="entry name" value="CELL DIVISION PROTEIN SEPF"/>
    <property type="match status" value="1"/>
</dbReference>
<keyword evidence="2 5" id="KW-0717">Septation</keyword>
<keyword evidence="1 5" id="KW-0132">Cell division</keyword>
<comment type="subcellular location">
    <subcellularLocation>
        <location evidence="5">Cytoplasm</location>
    </subcellularLocation>
    <text evidence="5">Localizes to the division site, in a FtsZ-dependent manner.</text>
</comment>
<dbReference type="EMBL" id="FOLI01000002">
    <property type="protein sequence ID" value="SFB95169.1"/>
    <property type="molecule type" value="Genomic_DNA"/>
</dbReference>
<evidence type="ECO:0000256" key="6">
    <source>
        <dbReference type="SAM" id="MobiDB-lite"/>
    </source>
</evidence>
<protein>
    <recommendedName>
        <fullName evidence="5">Cell division protein SepF</fullName>
    </recommendedName>
</protein>
<dbReference type="InterPro" id="IPR023052">
    <property type="entry name" value="Cell_div_SepF"/>
</dbReference>